<organism evidence="1 2">
    <name type="scientific">Suilimivivens aceti</name>
    <dbReference type="NCBI Taxonomy" id="2981774"/>
    <lineage>
        <taxon>Bacteria</taxon>
        <taxon>Bacillati</taxon>
        <taxon>Bacillota</taxon>
        <taxon>Clostridia</taxon>
        <taxon>Lachnospirales</taxon>
        <taxon>Lachnospiraceae</taxon>
        <taxon>Suilimivivens</taxon>
    </lineage>
</organism>
<comment type="caution">
    <text evidence="1">The sequence shown here is derived from an EMBL/GenBank/DDBJ whole genome shotgun (WGS) entry which is preliminary data.</text>
</comment>
<reference evidence="1 2" key="1">
    <citation type="journal article" date="2021" name="ISME Commun">
        <title>Automated analysis of genomic sequences facilitates high-throughput and comprehensive description of bacteria.</title>
        <authorList>
            <person name="Hitch T.C.A."/>
        </authorList>
    </citation>
    <scope>NUCLEOTIDE SEQUENCE [LARGE SCALE GENOMIC DNA]</scope>
    <source>
        <strain evidence="1 2">Sanger_18</strain>
    </source>
</reference>
<sequence>MRYLISESFAATVHARQKYIWDSMNLWTKQNPMENGFITLESIPACSLDVLFIIGHNFQIEHYLDNCLSEIYENNVVVITCNSGIQLSRLCQLCKNIYLTHQGQERIANLLNGAKYGFSFDLTESELIFYGNRHLTDITTRINSAFTRVK</sequence>
<dbReference type="Proteomes" id="UP001652432">
    <property type="component" value="Unassembled WGS sequence"/>
</dbReference>
<evidence type="ECO:0000313" key="2">
    <source>
        <dbReference type="Proteomes" id="UP001652432"/>
    </source>
</evidence>
<evidence type="ECO:0000313" key="1">
    <source>
        <dbReference type="EMBL" id="MCU6743055.1"/>
    </source>
</evidence>
<protein>
    <submittedName>
        <fullName evidence="1">Uncharacterized protein</fullName>
    </submittedName>
</protein>
<proteinExistence type="predicted"/>
<accession>A0ABT2SYH8</accession>
<keyword evidence="2" id="KW-1185">Reference proteome</keyword>
<dbReference type="RefSeq" id="WP_262572420.1">
    <property type="nucleotide sequence ID" value="NZ_JAOQKJ010000001.1"/>
</dbReference>
<name>A0ABT2SYH8_9FIRM</name>
<gene>
    <name evidence="1" type="ORF">OCV77_00805</name>
</gene>
<dbReference type="EMBL" id="JAOQKJ010000001">
    <property type="protein sequence ID" value="MCU6743055.1"/>
    <property type="molecule type" value="Genomic_DNA"/>
</dbReference>